<feature type="active site" description="Nucleophile" evidence="4">
    <location>
        <position position="38"/>
    </location>
</feature>
<sequence>MKLGVVMEGGASRTIFSCGVTDVLLDEKILPDYFIGVSAGIAYGVSYISGQRGRNEEFTRKYMHEKRYMGFRHWMNPAKRCYYNLDFAFDEIPNRLVPYDYEALARFPGEVVAVVTNVRTGEAEYKRLPEYERRWETTIASCSIPVLFPPVQLGEERYLDGGIADPIPYRQAMKDGCDKIVVILTRERGYLKKEDKNERLVCRLCRKYPKIVERLKQRNAEYNRASRELFELERQGRVFVIAPEDTYGVKLTEGNWGRLEPLYREGIAEAKKRMKELKAYLGDR</sequence>
<keyword evidence="3 4" id="KW-0443">Lipid metabolism</keyword>
<dbReference type="CDD" id="cd07208">
    <property type="entry name" value="Pat_hypo_Ecoli_yjju_like"/>
    <property type="match status" value="1"/>
</dbReference>
<keyword evidence="7" id="KW-1185">Reference proteome</keyword>
<dbReference type="InterPro" id="IPR050301">
    <property type="entry name" value="NTE"/>
</dbReference>
<dbReference type="InterPro" id="IPR016035">
    <property type="entry name" value="Acyl_Trfase/lysoPLipase"/>
</dbReference>
<feature type="active site" description="Proton acceptor" evidence="4">
    <location>
        <position position="160"/>
    </location>
</feature>
<reference evidence="6 7" key="1">
    <citation type="submission" date="2020-08" db="EMBL/GenBank/DDBJ databases">
        <authorList>
            <person name="Liu C."/>
            <person name="Sun Q."/>
        </authorList>
    </citation>
    <scope>NUCLEOTIDE SEQUENCE [LARGE SCALE GENOMIC DNA]</scope>
    <source>
        <strain evidence="6 7">NSJ-29</strain>
    </source>
</reference>
<dbReference type="KEGG" id="whj:H9Q79_01685"/>
<keyword evidence="2 4" id="KW-0442">Lipid degradation</keyword>
<dbReference type="EMBL" id="CP060635">
    <property type="protein sequence ID" value="QNM09032.1"/>
    <property type="molecule type" value="Genomic_DNA"/>
</dbReference>
<dbReference type="PANTHER" id="PTHR14226">
    <property type="entry name" value="NEUROPATHY TARGET ESTERASE/SWISS CHEESE D.MELANOGASTER"/>
    <property type="match status" value="1"/>
</dbReference>
<proteinExistence type="predicted"/>
<dbReference type="Gene3D" id="3.40.1090.10">
    <property type="entry name" value="Cytosolic phospholipase A2 catalytic domain"/>
    <property type="match status" value="1"/>
</dbReference>
<dbReference type="InterPro" id="IPR037483">
    <property type="entry name" value="YjjU-like"/>
</dbReference>
<evidence type="ECO:0000256" key="1">
    <source>
        <dbReference type="ARBA" id="ARBA00022801"/>
    </source>
</evidence>
<feature type="short sequence motif" description="GXSXG" evidence="4">
    <location>
        <begin position="36"/>
        <end position="40"/>
    </location>
</feature>
<dbReference type="PANTHER" id="PTHR14226:SF25">
    <property type="entry name" value="PHOSPHOESTERASE"/>
    <property type="match status" value="1"/>
</dbReference>
<evidence type="ECO:0000256" key="3">
    <source>
        <dbReference type="ARBA" id="ARBA00023098"/>
    </source>
</evidence>
<feature type="short sequence motif" description="DGA/G" evidence="4">
    <location>
        <begin position="160"/>
        <end position="162"/>
    </location>
</feature>
<dbReference type="AlphaFoldDB" id="A0A7G9GE00"/>
<dbReference type="RefSeq" id="WP_249329077.1">
    <property type="nucleotide sequence ID" value="NZ_CP060635.1"/>
</dbReference>
<dbReference type="Proteomes" id="UP000515860">
    <property type="component" value="Chromosome"/>
</dbReference>
<dbReference type="GO" id="GO:0016042">
    <property type="term" value="P:lipid catabolic process"/>
    <property type="evidence" value="ECO:0007669"/>
    <property type="project" value="UniProtKB-UniRule"/>
</dbReference>
<dbReference type="Pfam" id="PF19890">
    <property type="entry name" value="DUF6363"/>
    <property type="match status" value="1"/>
</dbReference>
<evidence type="ECO:0000313" key="6">
    <source>
        <dbReference type="EMBL" id="QNM09032.1"/>
    </source>
</evidence>
<comment type="caution">
    <text evidence="4">Lacks conserved residue(s) required for the propagation of feature annotation.</text>
</comment>
<evidence type="ECO:0000256" key="4">
    <source>
        <dbReference type="PROSITE-ProRule" id="PRU01161"/>
    </source>
</evidence>
<evidence type="ECO:0000259" key="5">
    <source>
        <dbReference type="PROSITE" id="PS51635"/>
    </source>
</evidence>
<dbReference type="PROSITE" id="PS51635">
    <property type="entry name" value="PNPLA"/>
    <property type="match status" value="1"/>
</dbReference>
<protein>
    <submittedName>
        <fullName evidence="6">Patatin family protein</fullName>
    </submittedName>
</protein>
<dbReference type="Pfam" id="PF01734">
    <property type="entry name" value="Patatin"/>
    <property type="match status" value="1"/>
</dbReference>
<evidence type="ECO:0000313" key="7">
    <source>
        <dbReference type="Proteomes" id="UP000515860"/>
    </source>
</evidence>
<dbReference type="GO" id="GO:0016787">
    <property type="term" value="F:hydrolase activity"/>
    <property type="evidence" value="ECO:0007669"/>
    <property type="project" value="UniProtKB-UniRule"/>
</dbReference>
<organism evidence="6 7">
    <name type="scientific">Wansuia hejianensis</name>
    <dbReference type="NCBI Taxonomy" id="2763667"/>
    <lineage>
        <taxon>Bacteria</taxon>
        <taxon>Bacillati</taxon>
        <taxon>Bacillota</taxon>
        <taxon>Clostridia</taxon>
        <taxon>Lachnospirales</taxon>
        <taxon>Lachnospiraceae</taxon>
        <taxon>Wansuia</taxon>
    </lineage>
</organism>
<dbReference type="SUPFAM" id="SSF52151">
    <property type="entry name" value="FabD/lysophospholipase-like"/>
    <property type="match status" value="1"/>
</dbReference>
<gene>
    <name evidence="6" type="ORF">H9Q79_01685</name>
</gene>
<accession>A0A7G9GE00</accession>
<dbReference type="InterPro" id="IPR045943">
    <property type="entry name" value="DUF6363"/>
</dbReference>
<evidence type="ECO:0000256" key="2">
    <source>
        <dbReference type="ARBA" id="ARBA00022963"/>
    </source>
</evidence>
<name>A0A7G9GE00_9FIRM</name>
<keyword evidence="1 4" id="KW-0378">Hydrolase</keyword>
<dbReference type="InterPro" id="IPR002641">
    <property type="entry name" value="PNPLA_dom"/>
</dbReference>
<feature type="domain" description="PNPLA" evidence="5">
    <location>
        <begin position="5"/>
        <end position="173"/>
    </location>
</feature>